<organism evidence="26 27">
    <name type="scientific">Legionella gratiana</name>
    <dbReference type="NCBI Taxonomy" id="45066"/>
    <lineage>
        <taxon>Bacteria</taxon>
        <taxon>Pseudomonadati</taxon>
        <taxon>Pseudomonadota</taxon>
        <taxon>Gammaproteobacteria</taxon>
        <taxon>Legionellales</taxon>
        <taxon>Legionellaceae</taxon>
        <taxon>Legionella</taxon>
    </lineage>
</organism>
<keyword evidence="12" id="KW-0443">Lipid metabolism</keyword>
<accession>A0A378J3Z5</accession>
<dbReference type="EMBL" id="UGOB01000001">
    <property type="protein sequence ID" value="STX41968.1"/>
    <property type="molecule type" value="Genomic_DNA"/>
</dbReference>
<dbReference type="Pfam" id="PF00975">
    <property type="entry name" value="Thioesterase"/>
    <property type="match status" value="1"/>
</dbReference>
<proteinExistence type="inferred from homology"/>
<evidence type="ECO:0000256" key="17">
    <source>
        <dbReference type="ARBA" id="ARBA00052745"/>
    </source>
</evidence>
<evidence type="ECO:0000256" key="11">
    <source>
        <dbReference type="ARBA" id="ARBA00023002"/>
    </source>
</evidence>
<dbReference type="InterPro" id="IPR014031">
    <property type="entry name" value="Ketoacyl_synth_C"/>
</dbReference>
<evidence type="ECO:0000256" key="15">
    <source>
        <dbReference type="ARBA" id="ARBA00051971"/>
    </source>
</evidence>
<keyword evidence="7" id="KW-0808">Transferase</keyword>
<dbReference type="Gene3D" id="3.40.50.1820">
    <property type="entry name" value="alpha/beta hydrolase"/>
    <property type="match status" value="2"/>
</dbReference>
<evidence type="ECO:0000259" key="25">
    <source>
        <dbReference type="PROSITE" id="PS52004"/>
    </source>
</evidence>
<dbReference type="GO" id="GO:0005829">
    <property type="term" value="C:cytosol"/>
    <property type="evidence" value="ECO:0007669"/>
    <property type="project" value="TreeGrafter"/>
</dbReference>
<keyword evidence="8" id="KW-0677">Repeat</keyword>
<dbReference type="InterPro" id="IPR023213">
    <property type="entry name" value="CAT-like_dom_sf"/>
</dbReference>
<dbReference type="Pfam" id="PF13193">
    <property type="entry name" value="AMP-binding_C"/>
    <property type="match status" value="3"/>
</dbReference>
<evidence type="ECO:0000256" key="23">
    <source>
        <dbReference type="ARBA" id="ARBA00084020"/>
    </source>
</evidence>
<dbReference type="InterPro" id="IPR001031">
    <property type="entry name" value="Thioesterase"/>
</dbReference>
<dbReference type="PROSITE" id="PS00606">
    <property type="entry name" value="KS3_1"/>
    <property type="match status" value="1"/>
</dbReference>
<dbReference type="GO" id="GO:0006633">
    <property type="term" value="P:fatty acid biosynthetic process"/>
    <property type="evidence" value="ECO:0007669"/>
    <property type="project" value="UniProtKB-UniPathway"/>
</dbReference>
<evidence type="ECO:0000256" key="10">
    <source>
        <dbReference type="ARBA" id="ARBA00022857"/>
    </source>
</evidence>
<dbReference type="Pfam" id="PF00668">
    <property type="entry name" value="Condensation"/>
    <property type="match status" value="5"/>
</dbReference>
<evidence type="ECO:0000256" key="16">
    <source>
        <dbReference type="ARBA" id="ARBA00052119"/>
    </source>
</evidence>
<dbReference type="Pfam" id="PF02801">
    <property type="entry name" value="Ketoacyl-synt_C"/>
    <property type="match status" value="1"/>
</dbReference>
<dbReference type="InterPro" id="IPR018201">
    <property type="entry name" value="Ketoacyl_synth_AS"/>
</dbReference>
<dbReference type="Gene3D" id="3.30.559.30">
    <property type="entry name" value="Nonribosomal peptide synthetase, condensation domain"/>
    <property type="match status" value="5"/>
</dbReference>
<evidence type="ECO:0000256" key="22">
    <source>
        <dbReference type="ARBA" id="ARBA00078169"/>
    </source>
</evidence>
<feature type="domain" description="Carrier" evidence="24">
    <location>
        <begin position="4607"/>
        <end position="4684"/>
    </location>
</feature>
<evidence type="ECO:0000256" key="9">
    <source>
        <dbReference type="ARBA" id="ARBA00022832"/>
    </source>
</evidence>
<dbReference type="GO" id="GO:0009239">
    <property type="term" value="P:enterobactin biosynthetic process"/>
    <property type="evidence" value="ECO:0007669"/>
    <property type="project" value="TreeGrafter"/>
</dbReference>
<evidence type="ECO:0000256" key="19">
    <source>
        <dbReference type="ARBA" id="ARBA00066974"/>
    </source>
</evidence>
<dbReference type="Gene3D" id="3.40.50.12780">
    <property type="entry name" value="N-terminal domain of ligase-like"/>
    <property type="match status" value="1"/>
</dbReference>
<evidence type="ECO:0000256" key="1">
    <source>
        <dbReference type="ARBA" id="ARBA00001937"/>
    </source>
</evidence>
<reference evidence="26 27" key="1">
    <citation type="submission" date="2018-06" db="EMBL/GenBank/DDBJ databases">
        <authorList>
            <consortium name="Pathogen Informatics"/>
            <person name="Doyle S."/>
        </authorList>
    </citation>
    <scope>NUCLEOTIDE SEQUENCE [LARGE SCALE GENOMIC DNA]</scope>
    <source>
        <strain evidence="26 27">NCTC12388</strain>
    </source>
</reference>
<evidence type="ECO:0000259" key="24">
    <source>
        <dbReference type="PROSITE" id="PS50075"/>
    </source>
</evidence>
<dbReference type="FunFam" id="3.40.47.10:FF:000042">
    <property type="entry name" value="Polyketide synthase Pks13"/>
    <property type="match status" value="1"/>
</dbReference>
<keyword evidence="9" id="KW-0276">Fatty acid metabolism</keyword>
<dbReference type="PROSITE" id="PS50075">
    <property type="entry name" value="CARRIER"/>
    <property type="match status" value="4"/>
</dbReference>
<dbReference type="SUPFAM" id="SSF53474">
    <property type="entry name" value="alpha/beta-Hydrolases"/>
    <property type="match status" value="1"/>
</dbReference>
<dbReference type="InterPro" id="IPR000873">
    <property type="entry name" value="AMP-dep_synth/lig_dom"/>
</dbReference>
<evidence type="ECO:0000256" key="5">
    <source>
        <dbReference type="ARBA" id="ARBA00022450"/>
    </source>
</evidence>
<dbReference type="FunFam" id="3.30.300.30:FF:000010">
    <property type="entry name" value="Enterobactin synthetase component F"/>
    <property type="match status" value="2"/>
</dbReference>
<dbReference type="InterPro" id="IPR032821">
    <property type="entry name" value="PKS_assoc"/>
</dbReference>
<comment type="catalytic activity">
    <reaction evidence="14">
        <text>17-(4-hydroxyphenyl)heptadecanoyl-[(phenol)carboxyphthiodiolenone synthase] + 2 (S)-methylmalonyl-CoA + 3 malonyl-CoA + 5 NADPH + 10 H(+) = C35-(phenol)carboxyphthiodiolenone-[(phenol)carboxyphthiodiolenone synthase] + 5 CO2 + 5 NADP(+) + 5 CoA + 2 H2O</text>
        <dbReference type="Rhea" id="RHEA:57756"/>
        <dbReference type="Rhea" id="RHEA-COMP:14272"/>
        <dbReference type="Rhea" id="RHEA-COMP:14989"/>
        <dbReference type="ChEBI" id="CHEBI:15377"/>
        <dbReference type="ChEBI" id="CHEBI:15378"/>
        <dbReference type="ChEBI" id="CHEBI:16526"/>
        <dbReference type="ChEBI" id="CHEBI:57287"/>
        <dbReference type="ChEBI" id="CHEBI:57327"/>
        <dbReference type="ChEBI" id="CHEBI:57384"/>
        <dbReference type="ChEBI" id="CHEBI:57783"/>
        <dbReference type="ChEBI" id="CHEBI:58349"/>
        <dbReference type="ChEBI" id="CHEBI:133300"/>
        <dbReference type="ChEBI" id="CHEBI:142259"/>
        <dbReference type="EC" id="2.3.1.292"/>
    </reaction>
</comment>
<dbReference type="GO" id="GO:0034081">
    <property type="term" value="C:polyketide synthase complex"/>
    <property type="evidence" value="ECO:0007669"/>
    <property type="project" value="UniProtKB-ARBA"/>
</dbReference>
<evidence type="ECO:0000256" key="6">
    <source>
        <dbReference type="ARBA" id="ARBA00022553"/>
    </source>
</evidence>
<dbReference type="InterPro" id="IPR045851">
    <property type="entry name" value="AMP-bd_C_sf"/>
</dbReference>
<dbReference type="Pfam" id="PF16197">
    <property type="entry name" value="KAsynt_C_assoc"/>
    <property type="match status" value="1"/>
</dbReference>
<dbReference type="SMART" id="SM00823">
    <property type="entry name" value="PKS_PP"/>
    <property type="match status" value="4"/>
</dbReference>
<dbReference type="GO" id="GO:0047527">
    <property type="term" value="F:2,3-dihydroxybenzoate-serine ligase activity"/>
    <property type="evidence" value="ECO:0007669"/>
    <property type="project" value="TreeGrafter"/>
</dbReference>
<dbReference type="FunFam" id="1.10.1200.10:FF:000005">
    <property type="entry name" value="Nonribosomal peptide synthetase 1"/>
    <property type="match status" value="2"/>
</dbReference>
<evidence type="ECO:0000256" key="4">
    <source>
        <dbReference type="ARBA" id="ARBA00006432"/>
    </source>
</evidence>
<name>A0A378J3Z5_9GAMM</name>
<evidence type="ECO:0000256" key="21">
    <source>
        <dbReference type="ARBA" id="ARBA00075053"/>
    </source>
</evidence>
<dbReference type="Gene3D" id="3.40.50.980">
    <property type="match status" value="4"/>
</dbReference>
<dbReference type="OrthoDB" id="9757559at2"/>
<feature type="domain" description="Ketosynthase family 3 (KS3)" evidence="25">
    <location>
        <begin position="4135"/>
        <end position="4562"/>
    </location>
</feature>
<dbReference type="InterPro" id="IPR001242">
    <property type="entry name" value="Condensation_dom"/>
</dbReference>
<dbReference type="InterPro" id="IPR042099">
    <property type="entry name" value="ANL_N_sf"/>
</dbReference>
<dbReference type="NCBIfam" id="NF003417">
    <property type="entry name" value="PRK04813.1"/>
    <property type="match status" value="4"/>
</dbReference>
<dbReference type="PANTHER" id="PTHR45527">
    <property type="entry name" value="NONRIBOSOMAL PEPTIDE SYNTHETASE"/>
    <property type="match status" value="1"/>
</dbReference>
<gene>
    <name evidence="26" type="primary">lgrB_1</name>
    <name evidence="26" type="ORF">NCTC12388_00466</name>
</gene>
<comment type="catalytic activity">
    <reaction evidence="17">
        <text>icosanoyl-[(phenol)carboxyphthiodiolenone synthase] + 2 (S)-methylmalonyl-CoA + 3 malonyl-CoA + 5 NADPH + 10 H(+) = C32-carboxyphthiodiolenone-[(phenol)carboxyphthiodiolenone synthase] + 5 CO2 + 5 NADP(+) + 5 CoA + 2 H2O</text>
        <dbReference type="Rhea" id="RHEA:57748"/>
        <dbReference type="Rhea" id="RHEA-COMP:14985"/>
        <dbReference type="Rhea" id="RHEA-COMP:14986"/>
        <dbReference type="ChEBI" id="CHEBI:15377"/>
        <dbReference type="ChEBI" id="CHEBI:15378"/>
        <dbReference type="ChEBI" id="CHEBI:16526"/>
        <dbReference type="ChEBI" id="CHEBI:57287"/>
        <dbReference type="ChEBI" id="CHEBI:57327"/>
        <dbReference type="ChEBI" id="CHEBI:57384"/>
        <dbReference type="ChEBI" id="CHEBI:57783"/>
        <dbReference type="ChEBI" id="CHEBI:58349"/>
        <dbReference type="ChEBI" id="CHEBI:87848"/>
        <dbReference type="ChEBI" id="CHEBI:142236"/>
        <dbReference type="EC" id="2.3.1.292"/>
    </reaction>
</comment>
<dbReference type="InterPro" id="IPR006162">
    <property type="entry name" value="Ppantetheine_attach_site"/>
</dbReference>
<dbReference type="Gene3D" id="1.10.1200.10">
    <property type="entry name" value="ACP-like"/>
    <property type="match status" value="3"/>
</dbReference>
<dbReference type="Gene3D" id="3.40.47.10">
    <property type="match status" value="1"/>
</dbReference>
<dbReference type="InterPro" id="IPR014030">
    <property type="entry name" value="Ketoacyl_synth_N"/>
</dbReference>
<dbReference type="InterPro" id="IPR029058">
    <property type="entry name" value="AB_hydrolase_fold"/>
</dbReference>
<dbReference type="Gene3D" id="2.30.38.10">
    <property type="entry name" value="Luciferase, Domain 3"/>
    <property type="match status" value="2"/>
</dbReference>
<evidence type="ECO:0000256" key="18">
    <source>
        <dbReference type="ARBA" id="ARBA00058455"/>
    </source>
</evidence>
<dbReference type="NCBIfam" id="TIGR01733">
    <property type="entry name" value="AA-adenyl-dom"/>
    <property type="match status" value="2"/>
</dbReference>
<dbReference type="FunFam" id="3.40.50.980:FF:000002">
    <property type="entry name" value="Enterobactin synthetase component F"/>
    <property type="match status" value="1"/>
</dbReference>
<dbReference type="InterPro" id="IPR036736">
    <property type="entry name" value="ACP-like_sf"/>
</dbReference>
<dbReference type="FunFam" id="3.40.50.12780:FF:000012">
    <property type="entry name" value="Non-ribosomal peptide synthetase"/>
    <property type="match status" value="1"/>
</dbReference>
<evidence type="ECO:0000256" key="8">
    <source>
        <dbReference type="ARBA" id="ARBA00022737"/>
    </source>
</evidence>
<protein>
    <recommendedName>
        <fullName evidence="20">Phenolphthiocerol/phthiocerol polyketide synthase subunit E</fullName>
        <ecNumber evidence="19">2.3.1.292</ecNumber>
    </recommendedName>
    <alternativeName>
        <fullName evidence="22">(Phenol)carboxyphthiodiolenone synthase subunit E</fullName>
    </alternativeName>
    <alternativeName>
        <fullName evidence="23">Beta-ketoacyl-acyl-carrier-protein synthase I</fullName>
    </alternativeName>
    <alternativeName>
        <fullName evidence="21">Phthiocerol synthesis polyketide synthase type I PpsE</fullName>
    </alternativeName>
</protein>
<dbReference type="SUPFAM" id="SSF47336">
    <property type="entry name" value="ACP-like"/>
    <property type="match status" value="4"/>
</dbReference>
<feature type="domain" description="Carrier" evidence="24">
    <location>
        <begin position="4044"/>
        <end position="4119"/>
    </location>
</feature>
<dbReference type="Gene3D" id="3.30.300.30">
    <property type="match status" value="3"/>
</dbReference>
<dbReference type="CDD" id="cd00833">
    <property type="entry name" value="PKS"/>
    <property type="match status" value="1"/>
</dbReference>
<evidence type="ECO:0000313" key="27">
    <source>
        <dbReference type="Proteomes" id="UP000254476"/>
    </source>
</evidence>
<dbReference type="UniPathway" id="UPA00094"/>
<dbReference type="PROSITE" id="PS52004">
    <property type="entry name" value="KS3_2"/>
    <property type="match status" value="1"/>
</dbReference>
<dbReference type="PANTHER" id="PTHR45527:SF1">
    <property type="entry name" value="FATTY ACID SYNTHASE"/>
    <property type="match status" value="1"/>
</dbReference>
<dbReference type="GO" id="GO:0031177">
    <property type="term" value="F:phosphopantetheine binding"/>
    <property type="evidence" value="ECO:0007669"/>
    <property type="project" value="InterPro"/>
</dbReference>
<comment type="cofactor">
    <cofactor evidence="1">
        <name>NADP(+)</name>
        <dbReference type="ChEBI" id="CHEBI:58349"/>
    </cofactor>
</comment>
<dbReference type="GO" id="GO:0004315">
    <property type="term" value="F:3-oxoacyl-[acyl-carrier-protein] synthase activity"/>
    <property type="evidence" value="ECO:0007669"/>
    <property type="project" value="InterPro"/>
</dbReference>
<dbReference type="CDD" id="cd05930">
    <property type="entry name" value="A_NRPS"/>
    <property type="match status" value="2"/>
</dbReference>
<evidence type="ECO:0000256" key="20">
    <source>
        <dbReference type="ARBA" id="ARBA00073623"/>
    </source>
</evidence>
<dbReference type="EC" id="2.3.1.292" evidence="19"/>
<comment type="catalytic activity">
    <reaction evidence="16">
        <text>docosanoyl-[(phenol)carboxyphthiodiolenone synthase] + 2 (S)-methylmalonyl-CoA + 3 malonyl-CoA + 5 NADPH + 10 H(+) = C34-carboxyphthiodiolenone-[(phenol)carboxyphthiodiolenone synthase] + 5 CO2 + 5 NADP(+) + 5 CoA + 2 H2O</text>
        <dbReference type="Rhea" id="RHEA:57752"/>
        <dbReference type="Rhea" id="RHEA-COMP:14987"/>
        <dbReference type="Rhea" id="RHEA-COMP:14988"/>
        <dbReference type="ChEBI" id="CHEBI:15377"/>
        <dbReference type="ChEBI" id="CHEBI:15378"/>
        <dbReference type="ChEBI" id="CHEBI:16526"/>
        <dbReference type="ChEBI" id="CHEBI:57287"/>
        <dbReference type="ChEBI" id="CHEBI:57327"/>
        <dbReference type="ChEBI" id="CHEBI:57384"/>
        <dbReference type="ChEBI" id="CHEBI:57783"/>
        <dbReference type="ChEBI" id="CHEBI:58349"/>
        <dbReference type="ChEBI" id="CHEBI:142237"/>
        <dbReference type="ChEBI" id="CHEBI:142238"/>
        <dbReference type="EC" id="2.3.1.292"/>
    </reaction>
</comment>
<keyword evidence="6" id="KW-0597">Phosphoprotein</keyword>
<comment type="similarity">
    <text evidence="4">Belongs to the ATP-dependent AMP-binding enzyme family.</text>
</comment>
<dbReference type="SMART" id="SM00825">
    <property type="entry name" value="PKS_KS"/>
    <property type="match status" value="1"/>
</dbReference>
<keyword evidence="11" id="KW-0560">Oxidoreductase</keyword>
<evidence type="ECO:0000256" key="14">
    <source>
        <dbReference type="ARBA" id="ARBA00050973"/>
    </source>
</evidence>
<dbReference type="CDD" id="cd12114">
    <property type="entry name" value="A_NRPS_TlmIV_like"/>
    <property type="match status" value="1"/>
</dbReference>
<dbReference type="Pfam" id="PF00550">
    <property type="entry name" value="PP-binding"/>
    <property type="match status" value="4"/>
</dbReference>
<evidence type="ECO:0000256" key="3">
    <source>
        <dbReference type="ARBA" id="ARBA00005194"/>
    </source>
</evidence>
<dbReference type="Pfam" id="PF00501">
    <property type="entry name" value="AMP-binding"/>
    <property type="match status" value="3"/>
</dbReference>
<dbReference type="InterPro" id="IPR025110">
    <property type="entry name" value="AMP-bd_C"/>
</dbReference>
<comment type="catalytic activity">
    <reaction evidence="15">
        <text>19-(4-hydroxyphenyl)nonadecanoyl-[(phenol)carboxyphthiodiolenone synthase] + 2 (S)-methylmalonyl-CoA + 3 malonyl-CoA + 5 NADPH + 10 H(+) = C37-(phenol)carboxyphthiodiolenone-[(phenol)carboxyphthiodiolenone synthase] + 5 CO2 + 5 NADP(+) + 5 CoA + 2 H2O</text>
        <dbReference type="Rhea" id="RHEA:57760"/>
        <dbReference type="Rhea" id="RHEA-COMP:14273"/>
        <dbReference type="Rhea" id="RHEA-COMP:14990"/>
        <dbReference type="ChEBI" id="CHEBI:15377"/>
        <dbReference type="ChEBI" id="CHEBI:15378"/>
        <dbReference type="ChEBI" id="CHEBI:16526"/>
        <dbReference type="ChEBI" id="CHEBI:57287"/>
        <dbReference type="ChEBI" id="CHEBI:57327"/>
        <dbReference type="ChEBI" id="CHEBI:57384"/>
        <dbReference type="ChEBI" id="CHEBI:57783"/>
        <dbReference type="ChEBI" id="CHEBI:58349"/>
        <dbReference type="ChEBI" id="CHEBI:133301"/>
        <dbReference type="ChEBI" id="CHEBI:142260"/>
        <dbReference type="EC" id="2.3.1.292"/>
    </reaction>
</comment>
<dbReference type="GO" id="GO:0016491">
    <property type="term" value="F:oxidoreductase activity"/>
    <property type="evidence" value="ECO:0007669"/>
    <property type="project" value="UniProtKB-KW"/>
</dbReference>
<evidence type="ECO:0000256" key="7">
    <source>
        <dbReference type="ARBA" id="ARBA00022679"/>
    </source>
</evidence>
<dbReference type="Gene3D" id="3.30.559.10">
    <property type="entry name" value="Chloramphenicol acetyltransferase-like domain"/>
    <property type="match status" value="5"/>
</dbReference>
<comment type="pathway">
    <text evidence="3">Lipid metabolism; fatty acid biosynthesis.</text>
</comment>
<evidence type="ECO:0000256" key="12">
    <source>
        <dbReference type="ARBA" id="ARBA00023098"/>
    </source>
</evidence>
<feature type="domain" description="Carrier" evidence="24">
    <location>
        <begin position="1040"/>
        <end position="1117"/>
    </location>
</feature>
<dbReference type="SUPFAM" id="SSF56801">
    <property type="entry name" value="Acetyl-CoA synthetase-like"/>
    <property type="match status" value="3"/>
</dbReference>
<keyword evidence="5" id="KW-0596">Phosphopantetheine</keyword>
<dbReference type="RefSeq" id="WP_115385385.1">
    <property type="nucleotide sequence ID" value="NZ_UGOB01000001.1"/>
</dbReference>
<dbReference type="InterPro" id="IPR020845">
    <property type="entry name" value="AMP-binding_CS"/>
</dbReference>
<dbReference type="SUPFAM" id="SSF53901">
    <property type="entry name" value="Thiolase-like"/>
    <property type="match status" value="1"/>
</dbReference>
<keyword evidence="10" id="KW-0521">NADP</keyword>
<dbReference type="SUPFAM" id="SSF52777">
    <property type="entry name" value="CoA-dependent acyltransferases"/>
    <property type="match status" value="10"/>
</dbReference>
<evidence type="ECO:0000256" key="13">
    <source>
        <dbReference type="ARBA" id="ARBA00023268"/>
    </source>
</evidence>
<dbReference type="InterPro" id="IPR020806">
    <property type="entry name" value="PKS_PP-bd"/>
</dbReference>
<dbReference type="CDD" id="cd19534">
    <property type="entry name" value="E_NRPS"/>
    <property type="match status" value="1"/>
</dbReference>
<dbReference type="InterPro" id="IPR009081">
    <property type="entry name" value="PP-bd_ACP"/>
</dbReference>
<dbReference type="InterPro" id="IPR016039">
    <property type="entry name" value="Thiolase-like"/>
</dbReference>
<dbReference type="Proteomes" id="UP000254476">
    <property type="component" value="Unassembled WGS sequence"/>
</dbReference>
<dbReference type="InterPro" id="IPR010060">
    <property type="entry name" value="NRPS_synth"/>
</dbReference>
<dbReference type="PROSITE" id="PS00012">
    <property type="entry name" value="PHOSPHOPANTETHEINE"/>
    <property type="match status" value="3"/>
</dbReference>
<dbReference type="Pfam" id="PF00109">
    <property type="entry name" value="ketoacyl-synt"/>
    <property type="match status" value="1"/>
</dbReference>
<dbReference type="InterPro" id="IPR020841">
    <property type="entry name" value="PKS_Beta-ketoAc_synthase_dom"/>
</dbReference>
<comment type="function">
    <text evidence="18">Part of the PpsABCDE complex involved in the biosynthesis of the lipid core common to phthiocerols and phenolphthiocerols by successive additions of malonyl-CoA or methylmalonyl-CoA extender units. PpsA can accept as substrate the activated forms of either icosanoyl (C20), docosanoyl (C22) or lignoceroyl (C24) groups from FadD26, or a (4-hydroxyphenyl)-C17 or (4-hydroxyphenyl)-C19 fatty acyl from FadD29. PpsA initiates the biosynthesis and extends its substrate using a malonyl-CoA extender unit. The PpsB and PpsC proteins add the second and third malonyl-CoA extender units. PpsD adds an (R)-methylmalonyl unit and PpsE adds a second (R)-methylmalonyl unit. The incorporation of the methylmalonyl units results in formation of two branched methyl groups in the elongated product.</text>
</comment>
<dbReference type="PROSITE" id="PS00455">
    <property type="entry name" value="AMP_BINDING"/>
    <property type="match status" value="3"/>
</dbReference>
<dbReference type="GO" id="GO:0009366">
    <property type="term" value="C:enterobactin synthetase complex"/>
    <property type="evidence" value="ECO:0007669"/>
    <property type="project" value="TreeGrafter"/>
</dbReference>
<evidence type="ECO:0000256" key="2">
    <source>
        <dbReference type="ARBA" id="ARBA00001957"/>
    </source>
</evidence>
<comment type="cofactor">
    <cofactor evidence="2">
        <name>pantetheine 4'-phosphate</name>
        <dbReference type="ChEBI" id="CHEBI:47942"/>
    </cofactor>
</comment>
<dbReference type="NCBIfam" id="TIGR01720">
    <property type="entry name" value="NRPS-para261"/>
    <property type="match status" value="1"/>
</dbReference>
<dbReference type="FunFam" id="3.40.50.980:FF:000001">
    <property type="entry name" value="Non-ribosomal peptide synthetase"/>
    <property type="match status" value="2"/>
</dbReference>
<keyword evidence="13" id="KW-0511">Multifunctional enzyme</keyword>
<dbReference type="GO" id="GO:0043041">
    <property type="term" value="P:amino acid activation for nonribosomal peptide biosynthetic process"/>
    <property type="evidence" value="ECO:0007669"/>
    <property type="project" value="UniProtKB-ARBA"/>
</dbReference>
<dbReference type="STRING" id="45066.Lgra_0959"/>
<evidence type="ECO:0000313" key="26">
    <source>
        <dbReference type="EMBL" id="STX41968.1"/>
    </source>
</evidence>
<sequence length="4966" mass="561339">MSATRLLYQLQEYRILLWKNNEGNLAFSVDKSIGFPQELKEQVKNYKTELLFLLEYNDIHSEEQAKRCNFYKIPEQLNKHVLQTIQKGMYLQTTLDEQKATYTVPLFVLFKNANPSVLKQAIQHLVNRNPILRMRVVDGFGYEILPENSLTIHESSISAPQITVVCEQKGRRAFAVDDEPLIHLELMQISDTQDYLVNLTHHHMLSDAYSADLMINELVDQYQKISKGYVDKDERTFHYFDYTCFQDYALNTAPYQHAINQLAQQLDGAEPLNLLASRTALTDNCAGFYEFRLEKQTYKQVQQLALEHEISVYSLLLTALYQVLSTYSGGQTNFPIALTVSNRLPEMNQVIGPFINTLPLIPEYKKEETVLYHAQKIHEAISFLNTHHQINLNVLAQHLQRSHEDLPSLLQVLFTFHNFKQVLNPVVAECAQPILLPDCYEKFGISIIAKEGDDSIYFTVTYLATRYESEFINYLFSSFTHLLTKYGVGAGLQKISSIHLLDEGLWNRIVHQLNHTEAYFPQQKTINQLFEEQVARTPENLAVVYEQNRLTYQVLNNRANQLAHFLREHYALKPDTMVCLCLDRSEYMMISILAVLKAGAAYVPIVPDFPQARIEYLIQDTQTPLLLTDQCHQSWLASFLTVPIHAVDEMSFAQQLAKQSCDNLAPQHTSEHLAYVIYTSGTTGQPKGVMLEHRGVVNRIHWMNRQYPLSEQDKIIQKTPYVFDVSVWELLWAHWYGACLVFAKPEGHKDTDYLYDLMRQEEITRAHFVPSMLNVFMDALELRLGSIPSLQMIFCSGEALKLAQVKQVHNLLPHTEIHNLYGPTEASIDVLYADCSDKNISEIVLGKPIENTTAYVLDEHMNPLPFYALGELYIGGVGLARGYLNRAELTKERFVANPFQSAEQKTREYNSRLYKTGDVVSLSPDGAIAYHGRNDFQVKIRGHRIELGEIEQVLLACPQVKQSLVVVKKQSGQGYLVGYYVSEAAQDEEAMLEQLASRLPDYMVPTRLVHVASFPLTANGKLDLKNLPEPTQGQRRDYELPSTDLEQQLSVIWSEVLGIKEGGLSVHDDFFRLGGDSIISIQLISRIRQRLQLQVSVKDLFSCRTIRRLHEKLTASCEPELKELASGEQGLLTGDVGLLPIQRWFFAHSFAKSWHWNQSFLIKTPALDVARLRSCVEKLVAHHDAFRLRFREGDGAIEQYYDAESSFSDLQVLDVSGLDAAALEEQLTLWQSGFNGATGPLYCFAYLSGYADGSSRIYIAMHHLLVDAVSWRILADDLHRLYEGQPLGVKGSSYRQWVGALEDYVHHHEEERAYWQEVVADLNRSFLSTFFDVGLTVTHVELELAEEFTSSLLREANGAYHTQIHDLLLTALAYALNDLSGERVHHVTLEGHGREDIAASLDVTRTVGWFTSLYPVRLELGDDIGQSIKNIKDNVRQIPNKGIGYGALLGYATAQMPVISFNYLGQFEQQAEFWHVVDESSGQAMHPENQDYHLINILGMIVDGRLKLRVDARLNEQKTQQLLHALQQHLHSIKAHCQSRQDKPQYTPGDFKGVLSEADLAALPLLPSAEQYAWFPMTEIQKAYLLGRLGEYEIGNVSNHVYSEYYYPALDVAKLETIINYLIKEYPVLRTVYSYEQLQQRFLSLDETPHYSIKVNDYRHLAGDEKELQLIRERLSHQVYDPQSFPLFAFEVTQFRTMWVLHVSSDLILLDVKSRLSFFGAISALYRNPEQQIPSPSISFKDYQEYYQLLKHSVWYARDKEYWESKLPSMPLRPSFPFKQSPEQIEYPIFSAHTLLVDKEDWLLFKQKASDYQVSYSSVLLSLYGSVLAYFSGHKEFLITLTLFNRYAIHDEANAIWGDFTTTDLFHFKDSGKCWIDTFEHTHQRMWDDINHALYTGMEVQRALSKLHELDATEAVSPIVFTGVVGNKSHHFDSETFLQADEFKEKRYWCGQTSQAWIDLQAVETGDCFMSKWLYVDQLFAEDFIATLNQIYCNLIKVLAHQDWNQSIDLSNYLPKKHQEIIAAANQHTRAFSEETLVSAYERSLEVRGRSELIAVVDSGKKSEYSHGELWTASDQLAASLLATGNQGRLIAVLSEKGYSQVVATLSIMKAGYGYLPLHVDWPLGRVHEVLKQGGVELVLLSRKMASQEETYASLVNEYEVLIIEDVLERAGDFSAARPAVHADDVAYVIFTSGSTGTPKGVTISHRGALNTIEAVNERFGVGCADKVLALSELSFDLSVYDIFGLLLAGGCIVFPEQEQTKEPKHWLSLIEAHQISIWNTVPQLAGLLVDEAEKALPSLRVFLLSGDWIPVSLPKKLKERCPEATVMSLGGATEGSIWSIWYPIEEVDSNWSSIPYGMAMPNQHMYVLNQDGAHCPVGVMGEIHIGGMGVALNYWGDEAITQRQFFTHPQLGKLYRTGDLGRWHEDGYMEFCGRNDFQVKIRGHRIELGEIEQVLLACPQVKQSLVVVKKQSGQGYLVGYYVSEAAQDEEAMLEQLASRLPDYMVPTRLVHVASFPLTANGKLDLKNLPEPTQGQRRDYELPSTDLEQQLSVIWSEVLGIKEGGLSVHDDFFRLGGDSIISIQLISRIRQRLQLQVSVKDLFSCRTIRRLHEKLTASCEPELKELASGEQGLLTGDVGLLPIQRWFFAHSFAKSWHWNQSFLIKTPALDVARLRSCVEKLVAHHDAFRLRFREGDGAIEQYYDAESSFSDLQVLDVSGLDAAALEEQLTLWQSGFNGATGPLYCFAYLSGYADGSSRIYIAMHHLLVDAVSWRILADDLHRLYEGQPLGVKGSSYRQWVGALEDYVHHHEEERAYWQEVVADLNRSFLSTFFDVGLTVTHVELELAEEFTSSLLREANGAYHTQIHDLLLTALAYALNDLSGERVHHVTLEGHGREDIAASLDVTRTVGWFTSLYPVRLELGDDIGQSIKNIKDNVRQIPNKGIGYGALLGYATAQMPVISFNYLGQFEQQAEFWHVVDESSGQAMHPENQEIHCITCFGGIYQGRLRMMFRAQLPQEVTDRLALVYKQQLLMILDHQHSLARSFLTLSDIHHCVSARCLDKLQRDRELDGVYLANSLHQGFMYHFMRQGQKDEAYRMQIVWSYDRELNIDLLQRAWGFAQQRYPSLRLRFLIDEELVQVIDKKGYLHWKFVDLSQDKNNQDHKIQQLIEEDRQKAYDLTQGSLFRIQLIKQETTHYTCIFNAHHAIIDGWSGPLLLGFVHEMYMKLLHQEGTDFTIDTAYAQSQHFLQVQELENQSFWLQYVAQIEHKADLSNLLQEGKKQLKLSDYKYITHQSEQTICIAKERFKQIKMMSQEQGITFNALILYAWHKVMRIYGNGKQTVVGTIVSGRNIPIDQVEHSVGLYINTLPMIVDHTQHDDLSVLDAIRSVQEISNEINQRSAMSLAKLQSQGERLFDCLFMYGNYPNLAVENPEKQLSFKIQSTFEKRDYPLSLAADEEENQLKIKLTYAGELFDSSLMTQLLATMNYLLEQIAHNPLQGVRELNYVKSRLPELISAPGLSRTFIDYFEEQASLYPERIALIHEQTQISYAELNQRANQLAHYIRQQVVLEKDSLIGLCLEKNEYLMIALLAILKAGSAYLPIDPAMPAQRVQHILEDSQTKLVLTCDAVRHTFPQAVILDDPAASFAIAQQATSNLHLPLKPDDLAYVIYTSGTTGQPKGAMIEHGAFLQTLLSMQAEYFSEQKPLNTYSMTHFVFDIFGLEYGLPLVTGGKVELGNPLFNKLDCRSFDFIQMTPSVCELKLESLQYCESITFLIGGEALAPELLAKSLAKAHRVINVYGPTETTIWSTAKLYSRVTNPHPTSRCLSAGSNDVTEFLDPADKQRDVGKGEPYSKQNAPTVSIGKPLYHESVYVLDDYLTPMPVGAIGDLYIGGACLARGYLNRPELTAKQFITHPLYNRLYKTGDLAKWLPNGELAFIGRNDFQVKIRGHRIELAEIEAVLRLHSQVKQTVVIELEQNLVAYFTASELVVEADLHAFLKEQLPDYMLPQSYMQLDQFPLTVNGKLDRKALPKPNLTRRTHYALPTTEQEKLLAALWEEVLGVSKVGVADNFFDLGGHSISLIKLFSKLPEAIKAQITVLDLFKFPSISTLLGHLAADKHSEEMGQKKILPSLKQDDIAIIGMAGRFPGADDLETFWSNLQSGKEGITYYSREELLEQGLDPSLVDHPNYVKAQCKLSDIKCFDAEFFGYTASEAEIMDPQHRLLMQCAWHALEDANYNPHHYAGDIGLFAGCGQNNYFSDHVLPNQTQDDLSRQFQLMIHQQANFLCTKIAYKLNLTGPAITVQTACSTSLVAVHQACLALNAGDCDIALAGGVSIGQLEKQGYLYQPGLIFSPDGKCRAFDAQAQGTFEGQGVGLVVLKPLSNALADEDFIYAVIKASAINNDGHQKIGFTAPSPQKQAQVIALAQQRAACPPDTISYIEAHGTGTALGDPIEMEGLTQVFNDSGLAPGSCALGSVKTNIGHLDVAAGIAGLIKTILCLYHKQLVPTLHYQSSNNKINFAGTPFYVNTVLKPWTRDDVPRRAGISSFGIGGTNAHLILEEAPAEAKQERESPILYPFAKTEYWLPAGRAAAVAQLPTQTNGVIVRDREHILSVLRSLWITLLGIESFKNNEDFFDLGGDSLVAVQLSAQLQRQLGVHLELMSLNRITIDGLLALIEKEQEKTAKARSPVVLIKAGKTQQNTIPLVLIHPIGGDVYFYRDLAKSLPENQTVYALRSPLLDGGAPCSSIESMAASYLHHLRQFGLQPPYILGGSSFGGAVAIEMAKQLDQSGQSIPLVALIDTPAYTNLPKLMSQEEILIYLMQHGLGNLQISGAELQAQKTLDQKIAFIANRAKDSELKELLSTEFLPRFLHTWQAHGQLLHQYQPKPYQGRVLFFAHTEIIDDFPSHQEKHWQKLVDGPFKHLMVPGTHITMNASPHVQVIADALVFELEQRYHSQEILVEVEA</sequence>
<dbReference type="InterPro" id="IPR010071">
    <property type="entry name" value="AA_adenyl_dom"/>
</dbReference>
<feature type="domain" description="Carrier" evidence="24">
    <location>
        <begin position="2542"/>
        <end position="2619"/>
    </location>
</feature>